<gene>
    <name evidence="2" type="ORF">PV328_000692</name>
</gene>
<feature type="compositionally biased region" description="Polar residues" evidence="1">
    <location>
        <begin position="71"/>
        <end position="87"/>
    </location>
</feature>
<reference evidence="2" key="1">
    <citation type="journal article" date="2023" name="bioRxiv">
        <title>Scaffold-level genome assemblies of two parasitoid biocontrol wasps reveal the parthenogenesis mechanism and an associated novel virus.</title>
        <authorList>
            <person name="Inwood S."/>
            <person name="Skelly J."/>
            <person name="Guhlin J."/>
            <person name="Harrop T."/>
            <person name="Goldson S."/>
            <person name="Dearden P."/>
        </authorList>
    </citation>
    <scope>NUCLEOTIDE SEQUENCE</scope>
    <source>
        <strain evidence="2">Irish</strain>
        <tissue evidence="2">Whole body</tissue>
    </source>
</reference>
<keyword evidence="3" id="KW-1185">Reference proteome</keyword>
<sequence>MRNNFCFNDDDVGTIDFLDGDDDVVTIVELVVVMVDCTGDGASSPRTSISSESESIAASLLARDSRPPLNEKSTGLSTNQQIKQANN</sequence>
<protein>
    <submittedName>
        <fullName evidence="2">Uncharacterized protein</fullName>
    </submittedName>
</protein>
<reference evidence="2" key="2">
    <citation type="submission" date="2023-03" db="EMBL/GenBank/DDBJ databases">
        <authorList>
            <person name="Inwood S.N."/>
            <person name="Skelly J.G."/>
            <person name="Guhlin J."/>
            <person name="Harrop T.W.R."/>
            <person name="Goldson S.G."/>
            <person name="Dearden P.K."/>
        </authorList>
    </citation>
    <scope>NUCLEOTIDE SEQUENCE</scope>
    <source>
        <strain evidence="2">Irish</strain>
        <tissue evidence="2">Whole body</tissue>
    </source>
</reference>
<evidence type="ECO:0000313" key="2">
    <source>
        <dbReference type="EMBL" id="KAK0176573.1"/>
    </source>
</evidence>
<proteinExistence type="predicted"/>
<comment type="caution">
    <text evidence="2">The sequence shown here is derived from an EMBL/GenBank/DDBJ whole genome shotgun (WGS) entry which is preliminary data.</text>
</comment>
<name>A0AA39KWI9_9HYME</name>
<dbReference type="EMBL" id="JAQQBS010000001">
    <property type="protein sequence ID" value="KAK0176573.1"/>
    <property type="molecule type" value="Genomic_DNA"/>
</dbReference>
<organism evidence="2 3">
    <name type="scientific">Microctonus aethiopoides</name>
    <dbReference type="NCBI Taxonomy" id="144406"/>
    <lineage>
        <taxon>Eukaryota</taxon>
        <taxon>Metazoa</taxon>
        <taxon>Ecdysozoa</taxon>
        <taxon>Arthropoda</taxon>
        <taxon>Hexapoda</taxon>
        <taxon>Insecta</taxon>
        <taxon>Pterygota</taxon>
        <taxon>Neoptera</taxon>
        <taxon>Endopterygota</taxon>
        <taxon>Hymenoptera</taxon>
        <taxon>Apocrita</taxon>
        <taxon>Ichneumonoidea</taxon>
        <taxon>Braconidae</taxon>
        <taxon>Euphorinae</taxon>
        <taxon>Microctonus</taxon>
    </lineage>
</organism>
<evidence type="ECO:0000256" key="1">
    <source>
        <dbReference type="SAM" id="MobiDB-lite"/>
    </source>
</evidence>
<feature type="region of interest" description="Disordered" evidence="1">
    <location>
        <begin position="62"/>
        <end position="87"/>
    </location>
</feature>
<dbReference type="Proteomes" id="UP001168990">
    <property type="component" value="Unassembled WGS sequence"/>
</dbReference>
<dbReference type="AlphaFoldDB" id="A0AA39KWI9"/>
<evidence type="ECO:0000313" key="3">
    <source>
        <dbReference type="Proteomes" id="UP001168990"/>
    </source>
</evidence>
<accession>A0AA39KWI9</accession>